<dbReference type="InterPro" id="IPR013786">
    <property type="entry name" value="AcylCoA_DH/ox_N"/>
</dbReference>
<evidence type="ECO:0000259" key="8">
    <source>
        <dbReference type="Pfam" id="PF02771"/>
    </source>
</evidence>
<evidence type="ECO:0000313" key="9">
    <source>
        <dbReference type="EMBL" id="MCZ4589202.1"/>
    </source>
</evidence>
<evidence type="ECO:0000259" key="6">
    <source>
        <dbReference type="Pfam" id="PF00441"/>
    </source>
</evidence>
<proteinExistence type="inferred from homology"/>
<evidence type="ECO:0000256" key="3">
    <source>
        <dbReference type="ARBA" id="ARBA00022630"/>
    </source>
</evidence>
<dbReference type="Pfam" id="PF02771">
    <property type="entry name" value="Acyl-CoA_dh_N"/>
    <property type="match status" value="1"/>
</dbReference>
<protein>
    <submittedName>
        <fullName evidence="9">Acyl-CoA dehydrogenase</fullName>
    </submittedName>
</protein>
<evidence type="ECO:0000256" key="4">
    <source>
        <dbReference type="ARBA" id="ARBA00022827"/>
    </source>
</evidence>
<organism evidence="9 10">
    <name type="scientific">Rhodococcus opacus</name>
    <name type="common">Nocardia opaca</name>
    <dbReference type="NCBI Taxonomy" id="37919"/>
    <lineage>
        <taxon>Bacteria</taxon>
        <taxon>Bacillati</taxon>
        <taxon>Actinomycetota</taxon>
        <taxon>Actinomycetes</taxon>
        <taxon>Mycobacteriales</taxon>
        <taxon>Nocardiaceae</taxon>
        <taxon>Rhodococcus</taxon>
    </lineage>
</organism>
<keyword evidence="3 5" id="KW-0285">Flavoprotein</keyword>
<accession>A0ABT4NSA5</accession>
<feature type="domain" description="Acyl-CoA dehydrogenase/oxidase N-terminal" evidence="8">
    <location>
        <begin position="10"/>
        <end position="118"/>
    </location>
</feature>
<keyword evidence="10" id="KW-1185">Reference proteome</keyword>
<gene>
    <name evidence="9" type="ORF">O4328_37100</name>
</gene>
<dbReference type="SUPFAM" id="SSF56645">
    <property type="entry name" value="Acyl-CoA dehydrogenase NM domain-like"/>
    <property type="match status" value="1"/>
</dbReference>
<dbReference type="Pfam" id="PF00441">
    <property type="entry name" value="Acyl-CoA_dh_1"/>
    <property type="match status" value="1"/>
</dbReference>
<dbReference type="Pfam" id="PF02770">
    <property type="entry name" value="Acyl-CoA_dh_M"/>
    <property type="match status" value="1"/>
</dbReference>
<reference evidence="9" key="1">
    <citation type="submission" date="2022-12" db="EMBL/GenBank/DDBJ databases">
        <authorList>
            <person name="Krivoruchko A.V."/>
            <person name="Elkin A."/>
        </authorList>
    </citation>
    <scope>NUCLEOTIDE SEQUENCE</scope>
    <source>
        <strain evidence="9">IEGM 249</strain>
    </source>
</reference>
<dbReference type="InterPro" id="IPR009100">
    <property type="entry name" value="AcylCoA_DH/oxidase_NM_dom_sf"/>
</dbReference>
<dbReference type="Gene3D" id="2.40.110.10">
    <property type="entry name" value="Butyryl-CoA Dehydrogenase, subunit A, domain 2"/>
    <property type="match status" value="1"/>
</dbReference>
<sequence length="390" mass="42222">MTPILSPDRMGIRDAVRTFAAKRLAPGYLPRAKSSTFPWDLHHDIANLGIYGLLAGDGYNPLDNEDFVAAGVAIEELAYADFNIANIAIPVMLMSTLIRHHGSETLTKEWLPRLVAGETFVAFGLTEPETGSDAANITTTARATDDGYVISGEKTSVTMLSNAEAIIVAARTIRDGDDVGVSAFLVSLDSTGIAKSVVPDTGWGILGRGVLHLDKVAIPADNLIGIEGRAFSRVLNGFDFTRPLLALTGIGAAQISLDETAEYVRQRTAFGAKLAKFEGVSFPMAEHLTKLEAARLICYSALEKRTLNLPHTAEAAMAKWYGPLVASAAVKECLLLHGNYGYSQELPFEQRLRDVMSVEIADGTAQIQKIIIMREKYGTDFVPYEKRSTT</sequence>
<dbReference type="InterPro" id="IPR037069">
    <property type="entry name" value="AcylCoA_DH/ox_N_sf"/>
</dbReference>
<evidence type="ECO:0000256" key="1">
    <source>
        <dbReference type="ARBA" id="ARBA00001974"/>
    </source>
</evidence>
<name>A0ABT4NSA5_RHOOP</name>
<keyword evidence="5" id="KW-0560">Oxidoreductase</keyword>
<dbReference type="InterPro" id="IPR006091">
    <property type="entry name" value="Acyl-CoA_Oxase/DH_mid-dom"/>
</dbReference>
<evidence type="ECO:0000256" key="5">
    <source>
        <dbReference type="RuleBase" id="RU362125"/>
    </source>
</evidence>
<comment type="cofactor">
    <cofactor evidence="1 5">
        <name>FAD</name>
        <dbReference type="ChEBI" id="CHEBI:57692"/>
    </cofactor>
</comment>
<dbReference type="InterPro" id="IPR009075">
    <property type="entry name" value="AcylCo_DH/oxidase_C"/>
</dbReference>
<comment type="caution">
    <text evidence="9">The sequence shown here is derived from an EMBL/GenBank/DDBJ whole genome shotgun (WGS) entry which is preliminary data.</text>
</comment>
<dbReference type="RefSeq" id="WP_269592438.1">
    <property type="nucleotide sequence ID" value="NZ_JAPWIS010000029.1"/>
</dbReference>
<feature type="domain" description="Acyl-CoA oxidase/dehydrogenase middle" evidence="7">
    <location>
        <begin position="122"/>
        <end position="197"/>
    </location>
</feature>
<evidence type="ECO:0000313" key="10">
    <source>
        <dbReference type="Proteomes" id="UP001066327"/>
    </source>
</evidence>
<dbReference type="SUPFAM" id="SSF47203">
    <property type="entry name" value="Acyl-CoA dehydrogenase C-terminal domain-like"/>
    <property type="match status" value="1"/>
</dbReference>
<evidence type="ECO:0000256" key="2">
    <source>
        <dbReference type="ARBA" id="ARBA00009347"/>
    </source>
</evidence>
<dbReference type="InterPro" id="IPR046373">
    <property type="entry name" value="Acyl-CoA_Oxase/DH_mid-dom_sf"/>
</dbReference>
<dbReference type="CDD" id="cd00567">
    <property type="entry name" value="ACAD"/>
    <property type="match status" value="1"/>
</dbReference>
<evidence type="ECO:0000259" key="7">
    <source>
        <dbReference type="Pfam" id="PF02770"/>
    </source>
</evidence>
<dbReference type="Proteomes" id="UP001066327">
    <property type="component" value="Unassembled WGS sequence"/>
</dbReference>
<keyword evidence="4 5" id="KW-0274">FAD</keyword>
<comment type="similarity">
    <text evidence="2 5">Belongs to the acyl-CoA dehydrogenase family.</text>
</comment>
<dbReference type="Gene3D" id="1.20.140.10">
    <property type="entry name" value="Butyryl-CoA Dehydrogenase, subunit A, domain 3"/>
    <property type="match status" value="1"/>
</dbReference>
<dbReference type="InterPro" id="IPR036250">
    <property type="entry name" value="AcylCo_DH-like_C"/>
</dbReference>
<dbReference type="PANTHER" id="PTHR43884:SF37">
    <property type="entry name" value="ACYL-COA DEHYDROGENASE"/>
    <property type="match status" value="1"/>
</dbReference>
<dbReference type="PANTHER" id="PTHR43884">
    <property type="entry name" value="ACYL-COA DEHYDROGENASE"/>
    <property type="match status" value="1"/>
</dbReference>
<dbReference type="EMBL" id="JAPWIS010000029">
    <property type="protein sequence ID" value="MCZ4589202.1"/>
    <property type="molecule type" value="Genomic_DNA"/>
</dbReference>
<feature type="domain" description="Acyl-CoA dehydrogenase/oxidase C-terminal" evidence="6">
    <location>
        <begin position="231"/>
        <end position="375"/>
    </location>
</feature>
<dbReference type="Gene3D" id="1.10.540.10">
    <property type="entry name" value="Acyl-CoA dehydrogenase/oxidase, N-terminal domain"/>
    <property type="match status" value="1"/>
</dbReference>